<dbReference type="STRING" id="247490.KSU1_D0033"/>
<sequence length="863" mass="100962">MDIFFDSFGEFYYIMSMKMETLTKENYLYELLKKKYHTSEIIRSQIAKIKEKITEKVVQEPVKSFAVKFKGRVIDSSFEKTLRIVSKRLFGKGKIDSLYTLREHDLVEANMTATVSEVEALIQYLMKPHIVLHCKKGIARGASNLLIIDETEQNQLDNFTPDYIHYNYITYAESYEKYTGRLNDYLILNGLPLTSEKIGHELRFNKIETKNRVFTTTGLKEIYTNLSFLSLILKLDLEQHYLKLRIFNSQENDLRVVEEKIDELGFFADIFNYIASADNPLLSNESLFLDLMRLEHIIENNNWKAIPAYAGYIYSAAQKLNSQFKFLEEYNLFLTYAQCIEKFIAKLTKKLFKHKSDFRSEQYDLTANYNELKKLPAVANHPKLQHDYQELLNSFSKLLAYLDFLTIGNTHAHEDGAQNVIDIAGRSSKKFAARIKKYVESIFSIQIDISKKPVFRQDQGFKTQQEEDIRKLIMKFHEDLGKISKLKTSNGEDAFLEARKRVPQLTNLSDTLDRLKELIKNIENKKDIQDPFKAIFSKSNKFEILCKDLNTLGILESVQKQELISGILMDLQKLLFDKPLKENTYLEILHKIQSLEDGIINKSKWNTEKDTTVYTVLSKLNQNPTFKTIIDIKMGIQNIIEKESQIKKIDTFKNEAEFFSYSTKELDEFLLQIVKFHEKLKDTCYYKNISEFKMLEKDFDCLIDEAKEIDSHISSYNRNSGKKVSKEPDIHINYLKNSQLIRKNLEKAILLLQNQITQMYGFMHDIESNLHRHSFIQSGVATSVLFDQITYLLSNIDVRLIDMDKSTERMFQESVDTIFHYQVGEAFKEPKKEDIEDLIKEIEKKTIVRKYQNQEKGLPLSQT</sequence>
<dbReference type="EMBL" id="BAFH01000004">
    <property type="protein sequence ID" value="GAB63342.1"/>
    <property type="molecule type" value="Genomic_DNA"/>
</dbReference>
<evidence type="ECO:0000313" key="1">
    <source>
        <dbReference type="EMBL" id="GAB63342.1"/>
    </source>
</evidence>
<organism evidence="1 2">
    <name type="scientific">Candidatus Jettenia caeni</name>
    <dbReference type="NCBI Taxonomy" id="247490"/>
    <lineage>
        <taxon>Bacteria</taxon>
        <taxon>Pseudomonadati</taxon>
        <taxon>Planctomycetota</taxon>
        <taxon>Candidatus Brocadiia</taxon>
        <taxon>Candidatus Brocadiales</taxon>
        <taxon>Candidatus Brocadiaceae</taxon>
        <taxon>Candidatus Jettenia</taxon>
    </lineage>
</organism>
<reference evidence="1 2" key="1">
    <citation type="journal article" date="2012" name="FEBS Lett.">
        <title>Anammox organism KSU-1 expresses a NirK-type copper-containing nitrite reductase instead of a NirS-type with cytochrome cd1.</title>
        <authorList>
            <person name="Hira D."/>
            <person name="Toh H."/>
            <person name="Migita C.T."/>
            <person name="Okubo H."/>
            <person name="Nishiyama T."/>
            <person name="Hattori M."/>
            <person name="Furukawa K."/>
            <person name="Fujii T."/>
        </authorList>
    </citation>
    <scope>NUCLEOTIDE SEQUENCE [LARGE SCALE GENOMIC DNA]</scope>
</reference>
<name>I3INP7_9BACT</name>
<comment type="caution">
    <text evidence="1">The sequence shown here is derived from an EMBL/GenBank/DDBJ whole genome shotgun (WGS) entry which is preliminary data.</text>
</comment>
<dbReference type="Proteomes" id="UP000002985">
    <property type="component" value="Unassembled WGS sequence"/>
</dbReference>
<keyword evidence="2" id="KW-1185">Reference proteome</keyword>
<evidence type="ECO:0000313" key="2">
    <source>
        <dbReference type="Proteomes" id="UP000002985"/>
    </source>
</evidence>
<gene>
    <name evidence="1" type="ORF">KSU1_D0033</name>
</gene>
<dbReference type="eggNOG" id="ENOG5033SHZ">
    <property type="taxonomic scope" value="Bacteria"/>
</dbReference>
<proteinExistence type="predicted"/>
<accession>I3INP7</accession>
<dbReference type="AlphaFoldDB" id="I3INP7"/>
<protein>
    <submittedName>
        <fullName evidence="1">Uncharacterized protein</fullName>
    </submittedName>
</protein>